<feature type="region of interest" description="Disordered" evidence="1">
    <location>
        <begin position="1"/>
        <end position="133"/>
    </location>
</feature>
<dbReference type="Proteomes" id="UP000225448">
    <property type="component" value="Segment"/>
</dbReference>
<feature type="region of interest" description="Disordered" evidence="1">
    <location>
        <begin position="179"/>
        <end position="346"/>
    </location>
</feature>
<proteinExistence type="predicted"/>
<protein>
    <submittedName>
        <fullName evidence="2">Virion structural protein</fullName>
    </submittedName>
</protein>
<evidence type="ECO:0000256" key="1">
    <source>
        <dbReference type="SAM" id="MobiDB-lite"/>
    </source>
</evidence>
<feature type="compositionally biased region" description="Acidic residues" evidence="1">
    <location>
        <begin position="230"/>
        <end position="258"/>
    </location>
</feature>
<feature type="compositionally biased region" description="Basic and acidic residues" evidence="1">
    <location>
        <begin position="368"/>
        <end position="380"/>
    </location>
</feature>
<feature type="region of interest" description="Disordered" evidence="1">
    <location>
        <begin position="358"/>
        <end position="482"/>
    </location>
</feature>
<gene>
    <name evidence="2" type="ORF">PHABIO_143</name>
</gene>
<feature type="compositionally biased region" description="Acidic residues" evidence="1">
    <location>
        <begin position="281"/>
        <end position="346"/>
    </location>
</feature>
<accession>A0A1Y0SW35</accession>
<dbReference type="EMBL" id="MF042360">
    <property type="protein sequence ID" value="ARV76774.1"/>
    <property type="molecule type" value="Genomic_DNA"/>
</dbReference>
<feature type="compositionally biased region" description="Acidic residues" evidence="1">
    <location>
        <begin position="80"/>
        <end position="96"/>
    </location>
</feature>
<organism evidence="2 3">
    <name type="scientific">Pseudomonas phage Phabio</name>
    <dbReference type="NCBI Taxonomy" id="2006668"/>
    <lineage>
        <taxon>Viruses</taxon>
        <taxon>Duplodnaviria</taxon>
        <taxon>Heunggongvirae</taxon>
        <taxon>Uroviricota</taxon>
        <taxon>Caudoviricetes</taxon>
        <taxon>Chimalliviridae</taxon>
        <taxon>Phabiovirus</taxon>
        <taxon>Phabiovirus phabio</taxon>
    </lineage>
</organism>
<keyword evidence="3" id="KW-1185">Reference proteome</keyword>
<feature type="compositionally biased region" description="Acidic residues" evidence="1">
    <location>
        <begin position="25"/>
        <end position="72"/>
    </location>
</feature>
<evidence type="ECO:0000313" key="3">
    <source>
        <dbReference type="Proteomes" id="UP000225448"/>
    </source>
</evidence>
<reference evidence="2 3" key="1">
    <citation type="submission" date="2017-05" db="EMBL/GenBank/DDBJ databases">
        <authorList>
            <person name="Song R."/>
            <person name="Chenine A.L."/>
            <person name="Ruprecht R.M."/>
        </authorList>
    </citation>
    <scope>NUCLEOTIDE SEQUENCE [LARGE SCALE GENOMIC DNA]</scope>
</reference>
<feature type="compositionally biased region" description="Acidic residues" evidence="1">
    <location>
        <begin position="104"/>
        <end position="121"/>
    </location>
</feature>
<evidence type="ECO:0000313" key="2">
    <source>
        <dbReference type="EMBL" id="ARV76774.1"/>
    </source>
</evidence>
<name>A0A1Y0SW35_9CAUD</name>
<feature type="compositionally biased region" description="Polar residues" evidence="1">
    <location>
        <begin position="417"/>
        <end position="435"/>
    </location>
</feature>
<sequence length="905" mass="96651">MLKDIVAKYTVSNEDAEEDKKLDEVTDVEETEETEEVEETREDETQEEQSEEAEEAEADETNDDLAAEEEAGDTTVLEAPTDEQGEVTTVDAEEVVSEVTPEADVVEAGDDIGQETPEEAFDGISDKEDITAGSDEDIPLVAVGETDNKAVEEVVAAGKEVAEGQAQIIEQAEAAATAVENGTVPTDVNGNTITPEEEAVNEKEEQVAEEIEAQNAEEVTATDVTREETPLEEAEALADDLVEEVKEDAEESTDDSLGEDAATSDDGITDTDTGDSTSSDFGDESTEVVENDDDIPLEGAESDTEVPEETTELETEVSEEATDLPEGDTPDTEVTEGDTTDVQESVDDQNLAADLTAEAASADVNETEAIKGDNSVKDAIDTIPEDATADDSTTPETDPLDVDVDETFKDKEVDGNPSYSDNHQDDTAPTVQETIDNPDGTEESLAKDISDDAVEDNSDLEASVTEGDETDPTTVASDGIDEVEQTSQVGDNGEIEDITGEADFAEGEVDIPDVDPDTTEDEVAEAAVIADDEDVKADYDEQLAIDASKTVEELQEEAKGLEAYIGLLEAGIANESYNAATIVHGYPLLDKHQNLWQVNTNPSLEDYGPKDLDLLYVASLESARGFLSRVNSLSSRLKSQLIKWWARPMVTKIVTRADALQKAADKALVDVKASDYNGGDIKGVSGYLATDKVGLVRAVAEDLKYTTTIATKGLTANEKLVHTLVKAIDDISTAKSAEAIKQVLKASKSIKSSKPAYPQEAFTKGALMGNWKLTMKEGSIGVSGIPVAVKETSGDRLTTFKLNKSDLASLLVMAKTYAAIATKAAETVGDKAVDEYPVAENARNRALPLSSVDRALGSFSDEGEVDDLATDMVEASKAHHDAYKFIVKHALDMSEALIAVVNKAI</sequence>